<dbReference type="Proteomes" id="UP001364617">
    <property type="component" value="Unassembled WGS sequence"/>
</dbReference>
<dbReference type="AlphaFoldDB" id="A0AAN9CM38"/>
<dbReference type="EMBL" id="JAYKXH010000017">
    <property type="protein sequence ID" value="KAK7139089.1"/>
    <property type="molecule type" value="Genomic_DNA"/>
</dbReference>
<evidence type="ECO:0000313" key="2">
    <source>
        <dbReference type="Proteomes" id="UP001364617"/>
    </source>
</evidence>
<accession>A0AAN9CM38</accession>
<reference evidence="1 2" key="1">
    <citation type="submission" date="2024-02" db="EMBL/GenBank/DDBJ databases">
        <title>Chromosome-level genome assembly of the Eurasian Minnow (Phoxinus phoxinus).</title>
        <authorList>
            <person name="Oriowo T.O."/>
            <person name="Martin S."/>
            <person name="Stange M."/>
            <person name="Chrysostomakis Y."/>
            <person name="Brown T."/>
            <person name="Winkler S."/>
            <person name="Kukowka S."/>
            <person name="Myers E.W."/>
            <person name="Bohne A."/>
        </authorList>
    </citation>
    <scope>NUCLEOTIDE SEQUENCE [LARGE SCALE GENOMIC DNA]</scope>
    <source>
        <strain evidence="1">ZFMK-TIS-60720</strain>
        <tissue evidence="1">Whole Organism</tissue>
    </source>
</reference>
<name>A0AAN9CM38_9TELE</name>
<gene>
    <name evidence="1" type="ORF">R3I93_016266</name>
</gene>
<protein>
    <submittedName>
        <fullName evidence="1">Uncharacterized protein</fullName>
    </submittedName>
</protein>
<comment type="caution">
    <text evidence="1">The sequence shown here is derived from an EMBL/GenBank/DDBJ whole genome shotgun (WGS) entry which is preliminary data.</text>
</comment>
<sequence>MWVGVLHHVCNEHSWATSCCEHEPLDEDSQNKPWIIQGSAAHKALTALVLEKRWLTLVKKISKLQDHI</sequence>
<keyword evidence="2" id="KW-1185">Reference proteome</keyword>
<evidence type="ECO:0000313" key="1">
    <source>
        <dbReference type="EMBL" id="KAK7139089.1"/>
    </source>
</evidence>
<proteinExistence type="predicted"/>
<organism evidence="1 2">
    <name type="scientific">Phoxinus phoxinus</name>
    <name type="common">Eurasian minnow</name>
    <dbReference type="NCBI Taxonomy" id="58324"/>
    <lineage>
        <taxon>Eukaryota</taxon>
        <taxon>Metazoa</taxon>
        <taxon>Chordata</taxon>
        <taxon>Craniata</taxon>
        <taxon>Vertebrata</taxon>
        <taxon>Euteleostomi</taxon>
        <taxon>Actinopterygii</taxon>
        <taxon>Neopterygii</taxon>
        <taxon>Teleostei</taxon>
        <taxon>Ostariophysi</taxon>
        <taxon>Cypriniformes</taxon>
        <taxon>Leuciscidae</taxon>
        <taxon>Phoxininae</taxon>
        <taxon>Phoxinus</taxon>
    </lineage>
</organism>